<evidence type="ECO:0000256" key="5">
    <source>
        <dbReference type="HAMAP-Rule" id="MF_00822"/>
    </source>
</evidence>
<dbReference type="SMART" id="SM00988">
    <property type="entry name" value="UreE_N"/>
    <property type="match status" value="1"/>
</dbReference>
<accession>A0A1P8UKT3</accession>
<protein>
    <recommendedName>
        <fullName evidence="5">Urease accessory protein UreE</fullName>
    </recommendedName>
</protein>
<evidence type="ECO:0000313" key="7">
    <source>
        <dbReference type="EMBL" id="APZ44456.1"/>
    </source>
</evidence>
<evidence type="ECO:0000259" key="6">
    <source>
        <dbReference type="SMART" id="SM00988"/>
    </source>
</evidence>
<dbReference type="Proteomes" id="UP000243807">
    <property type="component" value="Chromosome"/>
</dbReference>
<dbReference type="SUPFAM" id="SSF69737">
    <property type="entry name" value="Urease metallochaperone UreE, C-terminal domain"/>
    <property type="match status" value="1"/>
</dbReference>
<comment type="function">
    <text evidence="5">Involved in urease metallocenter assembly. Binds nickel. Probably functions as a nickel donor during metallocenter assembly.</text>
</comment>
<keyword evidence="2 5" id="KW-0963">Cytoplasm</keyword>
<evidence type="ECO:0000256" key="3">
    <source>
        <dbReference type="ARBA" id="ARBA00022596"/>
    </source>
</evidence>
<dbReference type="STRING" id="1765967.BW247_00575"/>
<dbReference type="InterPro" id="IPR036118">
    <property type="entry name" value="UreE_N_sf"/>
</dbReference>
<gene>
    <name evidence="5" type="primary">ureE</name>
    <name evidence="7" type="ORF">BW247_00575</name>
</gene>
<dbReference type="GO" id="GO:0065003">
    <property type="term" value="P:protein-containing complex assembly"/>
    <property type="evidence" value="ECO:0007669"/>
    <property type="project" value="InterPro"/>
</dbReference>
<name>A0A1P8UKT3_9GAMM</name>
<dbReference type="GO" id="GO:0019627">
    <property type="term" value="P:urea metabolic process"/>
    <property type="evidence" value="ECO:0007669"/>
    <property type="project" value="InterPro"/>
</dbReference>
<evidence type="ECO:0000313" key="8">
    <source>
        <dbReference type="Proteomes" id="UP000243807"/>
    </source>
</evidence>
<keyword evidence="8" id="KW-1185">Reference proteome</keyword>
<evidence type="ECO:0000256" key="1">
    <source>
        <dbReference type="ARBA" id="ARBA00004496"/>
    </source>
</evidence>
<dbReference type="NCBIfam" id="NF009751">
    <property type="entry name" value="PRK13261.1-1"/>
    <property type="match status" value="1"/>
</dbReference>
<dbReference type="PIRSF" id="PIRSF036402">
    <property type="entry name" value="Ureas_acces_UreE"/>
    <property type="match status" value="1"/>
</dbReference>
<dbReference type="Gene3D" id="3.30.70.790">
    <property type="entry name" value="UreE, C-terminal domain"/>
    <property type="match status" value="1"/>
</dbReference>
<dbReference type="AlphaFoldDB" id="A0A1P8UKT3"/>
<dbReference type="GO" id="GO:0051082">
    <property type="term" value="F:unfolded protein binding"/>
    <property type="evidence" value="ECO:0007669"/>
    <property type="project" value="UniProtKB-UniRule"/>
</dbReference>
<dbReference type="HAMAP" id="MF_00822">
    <property type="entry name" value="UreE"/>
    <property type="match status" value="1"/>
</dbReference>
<dbReference type="CDD" id="cd00571">
    <property type="entry name" value="UreE"/>
    <property type="match status" value="1"/>
</dbReference>
<keyword evidence="3 5" id="KW-0533">Nickel</keyword>
<proteinExistence type="inferred from homology"/>
<reference evidence="7 8" key="1">
    <citation type="submission" date="2017-01" db="EMBL/GenBank/DDBJ databases">
        <title>Draft sequence of Acidihalobacter ferrooxidans strain DSM 14175 (strain V8).</title>
        <authorList>
            <person name="Khaleque H.N."/>
            <person name="Ramsay J.P."/>
            <person name="Murphy R.J.T."/>
            <person name="Kaksonen A.H."/>
            <person name="Boxall N.J."/>
            <person name="Watkin E.L.J."/>
        </authorList>
    </citation>
    <scope>NUCLEOTIDE SEQUENCE [LARGE SCALE GENOMIC DNA]</scope>
    <source>
        <strain evidence="7 8">V8</strain>
    </source>
</reference>
<dbReference type="GO" id="GO:0016151">
    <property type="term" value="F:nickel cation binding"/>
    <property type="evidence" value="ECO:0007669"/>
    <property type="project" value="UniProtKB-UniRule"/>
</dbReference>
<comment type="subcellular location">
    <subcellularLocation>
        <location evidence="1 5">Cytoplasm</location>
    </subcellularLocation>
</comment>
<comment type="similarity">
    <text evidence="5">Belongs to the UreE family.</text>
</comment>
<dbReference type="OrthoDB" id="5421304at2"/>
<dbReference type="InterPro" id="IPR007864">
    <property type="entry name" value="UreE_C_dom"/>
</dbReference>
<dbReference type="SUPFAM" id="SSF69287">
    <property type="entry name" value="Urease metallochaperone UreE, N-terminal domain"/>
    <property type="match status" value="1"/>
</dbReference>
<dbReference type="Gene3D" id="2.60.260.20">
    <property type="entry name" value="Urease metallochaperone UreE, N-terminal domain"/>
    <property type="match status" value="1"/>
</dbReference>
<dbReference type="EMBL" id="CP019434">
    <property type="protein sequence ID" value="APZ44456.1"/>
    <property type="molecule type" value="Genomic_DNA"/>
</dbReference>
<dbReference type="Pfam" id="PF02814">
    <property type="entry name" value="UreE_N"/>
    <property type="match status" value="1"/>
</dbReference>
<dbReference type="Pfam" id="PF05194">
    <property type="entry name" value="UreE_C"/>
    <property type="match status" value="1"/>
</dbReference>
<dbReference type="RefSeq" id="WP_076838192.1">
    <property type="nucleotide sequence ID" value="NZ_CP019434.1"/>
</dbReference>
<feature type="domain" description="UreE urease accessory N-terminal" evidence="6">
    <location>
        <begin position="1"/>
        <end position="64"/>
    </location>
</feature>
<dbReference type="KEGG" id="afy:BW247_00575"/>
<keyword evidence="4 5" id="KW-0143">Chaperone</keyword>
<dbReference type="GO" id="GO:0005737">
    <property type="term" value="C:cytoplasm"/>
    <property type="evidence" value="ECO:0007669"/>
    <property type="project" value="UniProtKB-SubCell"/>
</dbReference>
<evidence type="ECO:0000256" key="4">
    <source>
        <dbReference type="ARBA" id="ARBA00023186"/>
    </source>
</evidence>
<evidence type="ECO:0000256" key="2">
    <source>
        <dbReference type="ARBA" id="ARBA00022490"/>
    </source>
</evidence>
<dbReference type="InterPro" id="IPR004029">
    <property type="entry name" value="UreE_N"/>
</dbReference>
<dbReference type="InterPro" id="IPR012406">
    <property type="entry name" value="UreE"/>
</dbReference>
<organism evidence="7 8">
    <name type="scientific">Acidihalobacter ferrooxydans</name>
    <dbReference type="NCBI Taxonomy" id="1765967"/>
    <lineage>
        <taxon>Bacteria</taxon>
        <taxon>Pseudomonadati</taxon>
        <taxon>Pseudomonadota</taxon>
        <taxon>Gammaproteobacteria</taxon>
        <taxon>Chromatiales</taxon>
        <taxon>Ectothiorhodospiraceae</taxon>
        <taxon>Acidihalobacter</taxon>
    </lineage>
</organism>
<sequence length="148" mass="16345">MLRVGARAEGAPPAQETLTLSFEFRQKSRLLTRLDSGEEIGLFLPRGQVLRGGDRLRADDGRVIEVRAAAETVSTISGGTPLERMRAAYHLGNRHVPLQVDADWLRYVHDHVLDDMVREFGLTVTVEQAPFEPEAGAYGGGHQHSHAH</sequence>
<dbReference type="GO" id="GO:0006457">
    <property type="term" value="P:protein folding"/>
    <property type="evidence" value="ECO:0007669"/>
    <property type="project" value="InterPro"/>
</dbReference>